<dbReference type="SUPFAM" id="SSF63817">
    <property type="entry name" value="Sortase"/>
    <property type="match status" value="1"/>
</dbReference>
<keyword evidence="1" id="KW-0378">Hydrolase</keyword>
<dbReference type="Pfam" id="PF04203">
    <property type="entry name" value="Sortase"/>
    <property type="match status" value="1"/>
</dbReference>
<sequence length="445" mass="43261">MWSLGMPPAAAEEAGRLRVAHLSPDTPAVDVAVAPVAPGSGEPLTHPGPDLVAGLSYGTVSDVVELVPGAYAVSVRAAGSERTVPPVLSARVEVAAGAAGTVTLGGRFADLALHSLTDDLSAPPPGSARVRVLAAAAEIPALDVAVRGGPSLATGLPFGAGGEARTVPAGAATLTVGGGGVAAAEVPMSFVAGSVVTLIVLDRPEGGLTVRPVLDAAGPSVVPAGGVEAGTGPLPGAAPALPLALPLATALVAVLGAAGRRGRVVLAVTGLAVTVGFSTPGTSAHATTGPVVLAPAPQQQTAPVRVLIPSVGVDAPLTGAGLDASGALVPPADPATAGWYTGGPVPGGTGPAVLAGHVDWAGSPAAFAGIADLDPGEEVLVGRADGSTARFTVTRVVHRAKSDFPAAEVYAPTSGAELRLITCGGAFDRSRGSYEDNVIVFARAR</sequence>
<gene>
    <name evidence="3" type="ORF">SAMN06272737_107128</name>
</gene>
<dbReference type="Pfam" id="PF14344">
    <property type="entry name" value="DUF4397"/>
    <property type="match status" value="1"/>
</dbReference>
<dbReference type="InterPro" id="IPR023365">
    <property type="entry name" value="Sortase_dom-sf"/>
</dbReference>
<feature type="domain" description="DUF4397" evidence="2">
    <location>
        <begin position="16"/>
        <end position="145"/>
    </location>
</feature>
<reference evidence="3 4" key="1">
    <citation type="submission" date="2017-06" db="EMBL/GenBank/DDBJ databases">
        <authorList>
            <person name="Kim H.J."/>
            <person name="Triplett B.A."/>
        </authorList>
    </citation>
    <scope>NUCLEOTIDE SEQUENCE [LARGE SCALE GENOMIC DNA]</scope>
    <source>
        <strain evidence="3 4">DSM 44272</strain>
    </source>
</reference>
<dbReference type="Gene3D" id="2.40.260.10">
    <property type="entry name" value="Sortase"/>
    <property type="match status" value="1"/>
</dbReference>
<protein>
    <submittedName>
        <fullName evidence="3">Sortase family protein</fullName>
    </submittedName>
</protein>
<evidence type="ECO:0000313" key="4">
    <source>
        <dbReference type="Proteomes" id="UP000198403"/>
    </source>
</evidence>
<proteinExistence type="predicted"/>
<name>A0A238WCR3_9ACTN</name>
<dbReference type="NCBIfam" id="NF033748">
    <property type="entry name" value="class_F_sortase"/>
    <property type="match status" value="1"/>
</dbReference>
<evidence type="ECO:0000256" key="1">
    <source>
        <dbReference type="ARBA" id="ARBA00022801"/>
    </source>
</evidence>
<dbReference type="Proteomes" id="UP000198403">
    <property type="component" value="Unassembled WGS sequence"/>
</dbReference>
<accession>A0A238WCR3</accession>
<keyword evidence="4" id="KW-1185">Reference proteome</keyword>
<evidence type="ECO:0000259" key="2">
    <source>
        <dbReference type="Pfam" id="PF14344"/>
    </source>
</evidence>
<dbReference type="InterPro" id="IPR025510">
    <property type="entry name" value="DUF4397"/>
</dbReference>
<organism evidence="3 4">
    <name type="scientific">Blastococcus mobilis</name>
    <dbReference type="NCBI Taxonomy" id="1938746"/>
    <lineage>
        <taxon>Bacteria</taxon>
        <taxon>Bacillati</taxon>
        <taxon>Actinomycetota</taxon>
        <taxon>Actinomycetes</taxon>
        <taxon>Geodermatophilales</taxon>
        <taxon>Geodermatophilaceae</taxon>
        <taxon>Blastococcus</taxon>
    </lineage>
</organism>
<dbReference type="CDD" id="cd05829">
    <property type="entry name" value="Sortase_F"/>
    <property type="match status" value="1"/>
</dbReference>
<evidence type="ECO:0000313" key="3">
    <source>
        <dbReference type="EMBL" id="SNR44366.1"/>
    </source>
</evidence>
<dbReference type="EMBL" id="FZNO01000007">
    <property type="protein sequence ID" value="SNR44366.1"/>
    <property type="molecule type" value="Genomic_DNA"/>
</dbReference>
<dbReference type="InterPro" id="IPR042001">
    <property type="entry name" value="Sortase_F"/>
</dbReference>
<dbReference type="InterPro" id="IPR005754">
    <property type="entry name" value="Sortase"/>
</dbReference>
<dbReference type="AlphaFoldDB" id="A0A238WCR3"/>
<dbReference type="GO" id="GO:0016787">
    <property type="term" value="F:hydrolase activity"/>
    <property type="evidence" value="ECO:0007669"/>
    <property type="project" value="UniProtKB-KW"/>
</dbReference>